<accession>A0AAV1YWT1</accession>
<dbReference type="Proteomes" id="UP001497382">
    <property type="component" value="Unassembled WGS sequence"/>
</dbReference>
<organism evidence="1 2">
    <name type="scientific">Larinioides sclopetarius</name>
    <dbReference type="NCBI Taxonomy" id="280406"/>
    <lineage>
        <taxon>Eukaryota</taxon>
        <taxon>Metazoa</taxon>
        <taxon>Ecdysozoa</taxon>
        <taxon>Arthropoda</taxon>
        <taxon>Chelicerata</taxon>
        <taxon>Arachnida</taxon>
        <taxon>Araneae</taxon>
        <taxon>Araneomorphae</taxon>
        <taxon>Entelegynae</taxon>
        <taxon>Araneoidea</taxon>
        <taxon>Araneidae</taxon>
        <taxon>Larinioides</taxon>
    </lineage>
</organism>
<dbReference type="AlphaFoldDB" id="A0AAV1YWT1"/>
<protein>
    <submittedName>
        <fullName evidence="1">Uncharacterized protein</fullName>
    </submittedName>
</protein>
<proteinExistence type="predicted"/>
<keyword evidence="2" id="KW-1185">Reference proteome</keyword>
<dbReference type="EMBL" id="CAXIEN010000009">
    <property type="protein sequence ID" value="CAL1263523.1"/>
    <property type="molecule type" value="Genomic_DNA"/>
</dbReference>
<evidence type="ECO:0000313" key="1">
    <source>
        <dbReference type="EMBL" id="CAL1263523.1"/>
    </source>
</evidence>
<name>A0AAV1YWT1_9ARAC</name>
<gene>
    <name evidence="1" type="ORF">LARSCL_LOCUS1539</name>
</gene>
<sequence>MELKCVIGFYYSWPFCAGDIADFLLVKVEFAFGVNLQWIKSVLEFEASNQFSCCQFNRNKFCAADEIFFSSENFGIPITIAPHKSMNACHGVISESDLFTPEYLILEGLSDQSVTNVDAVPITTHESTSTTVTVATGSTIEVSNAEPMQVEVFPYTILVLKLYHLPVKMQFTMAL</sequence>
<reference evidence="1 2" key="1">
    <citation type="submission" date="2024-04" db="EMBL/GenBank/DDBJ databases">
        <authorList>
            <person name="Rising A."/>
            <person name="Reimegard J."/>
            <person name="Sonavane S."/>
            <person name="Akerstrom W."/>
            <person name="Nylinder S."/>
            <person name="Hedman E."/>
            <person name="Kallberg Y."/>
        </authorList>
    </citation>
    <scope>NUCLEOTIDE SEQUENCE [LARGE SCALE GENOMIC DNA]</scope>
</reference>
<evidence type="ECO:0000313" key="2">
    <source>
        <dbReference type="Proteomes" id="UP001497382"/>
    </source>
</evidence>
<comment type="caution">
    <text evidence="1">The sequence shown here is derived from an EMBL/GenBank/DDBJ whole genome shotgun (WGS) entry which is preliminary data.</text>
</comment>